<dbReference type="EMBL" id="LT854705">
    <property type="protein sequence ID" value="SMS13594.1"/>
    <property type="molecule type" value="Genomic_DNA"/>
</dbReference>
<dbReference type="InterPro" id="IPR029062">
    <property type="entry name" value="Class_I_gatase-like"/>
</dbReference>
<dbReference type="EC" id="2.6.1.85" evidence="2"/>
<keyword evidence="2" id="KW-0032">Aminotransferase</keyword>
<name>A0A1Y6JZ55_9LACO</name>
<reference evidence="3" key="1">
    <citation type="submission" date="2017-05" db="EMBL/GenBank/DDBJ databases">
        <authorList>
            <person name="Papadimitriou K."/>
        </authorList>
    </citation>
    <scope>NUCLEOTIDE SEQUENCE [LARGE SCALE GENOMIC DNA]</scope>
    <source>
        <strain evidence="3">ACA-DC 3411</strain>
    </source>
</reference>
<dbReference type="AlphaFoldDB" id="A0A1Y6JZ55"/>
<dbReference type="RefSeq" id="WP_057731207.1">
    <property type="nucleotide sequence ID" value="NZ_BJZK01000007.1"/>
</dbReference>
<dbReference type="InterPro" id="IPR044668">
    <property type="entry name" value="PuuD-like"/>
</dbReference>
<dbReference type="SUPFAM" id="SSF52317">
    <property type="entry name" value="Class I glutamine amidotransferase-like"/>
    <property type="match status" value="1"/>
</dbReference>
<proteinExistence type="predicted"/>
<dbReference type="Proteomes" id="UP000321794">
    <property type="component" value="Unassembled WGS sequence"/>
</dbReference>
<keyword evidence="2" id="KW-0808">Transferase</keyword>
<reference evidence="2" key="2">
    <citation type="submission" date="2017-05" db="EMBL/GenBank/DDBJ databases">
        <authorList>
            <person name="Song R."/>
            <person name="Chenine A.L."/>
            <person name="Ruprecht R.M."/>
        </authorList>
    </citation>
    <scope>NUCLEOTIDE SEQUENCE</scope>
    <source>
        <strain evidence="2">ACA-DC 3411</strain>
    </source>
</reference>
<evidence type="ECO:0000313" key="3">
    <source>
        <dbReference type="Proteomes" id="UP000195412"/>
    </source>
</evidence>
<dbReference type="InterPro" id="IPR011697">
    <property type="entry name" value="Peptidase_C26"/>
</dbReference>
<dbReference type="GO" id="GO:0005829">
    <property type="term" value="C:cytosol"/>
    <property type="evidence" value="ECO:0007669"/>
    <property type="project" value="TreeGrafter"/>
</dbReference>
<dbReference type="CDD" id="cd01745">
    <property type="entry name" value="GATase1_2"/>
    <property type="match status" value="1"/>
</dbReference>
<evidence type="ECO:0000313" key="2">
    <source>
        <dbReference type="EMBL" id="SMS13594.1"/>
    </source>
</evidence>
<dbReference type="GO" id="GO:0033969">
    <property type="term" value="F:gamma-glutamyl-gamma-aminobutyrate hydrolase activity"/>
    <property type="evidence" value="ECO:0007669"/>
    <property type="project" value="TreeGrafter"/>
</dbReference>
<dbReference type="GO" id="GO:0046820">
    <property type="term" value="F:4-amino-4-deoxychorismate synthase activity"/>
    <property type="evidence" value="ECO:0007669"/>
    <property type="project" value="UniProtKB-EC"/>
</dbReference>
<dbReference type="Gene3D" id="3.40.50.880">
    <property type="match status" value="1"/>
</dbReference>
<protein>
    <submittedName>
        <fullName evidence="1">Gamma-glutamyl-gamma-aminobutyrate hydrolase</fullName>
    </submittedName>
    <submittedName>
        <fullName evidence="2">Para-aminobenzoate synthase, amidotransferase component</fullName>
        <ecNumber evidence="2">2.6.1.85</ecNumber>
    </submittedName>
</protein>
<sequence>MHKLIGITADVFFTPSSVINENHADFVPRDAVNAVLATGGIPVSLPHLPADQVDGLLSRLDGIIFTGGPDIDPTLFGEDPVPALGLTYRPRDLFEVALAQHAVAQHIPILGICRGMQIINVALGGTLYQDLATQYPSDYRIQHHQHAPGNLPTHHVTVSPSALQRAVGAHPFVNSRHHQAIKTPAPGVRVVARANDGVIEGIETPNVNVQGVQWHPENMWAEDPRQRALFQAFVDRLK</sequence>
<dbReference type="Pfam" id="PF07722">
    <property type="entry name" value="Peptidase_C26"/>
    <property type="match status" value="1"/>
</dbReference>
<gene>
    <name evidence="2" type="ORF">LZ3411_0544</name>
    <name evidence="1" type="ORF">LZY01_09010</name>
</gene>
<accession>A0A1Y6JZ55</accession>
<organism evidence="2 3">
    <name type="scientific">Levilactobacillus zymae</name>
    <dbReference type="NCBI Taxonomy" id="267363"/>
    <lineage>
        <taxon>Bacteria</taxon>
        <taxon>Bacillati</taxon>
        <taxon>Bacillota</taxon>
        <taxon>Bacilli</taxon>
        <taxon>Lactobacillales</taxon>
        <taxon>Lactobacillaceae</taxon>
        <taxon>Levilactobacillus</taxon>
    </lineage>
</organism>
<keyword evidence="1" id="KW-0378">Hydrolase</keyword>
<dbReference type="EMBL" id="BJZK01000007">
    <property type="protein sequence ID" value="GEO71733.1"/>
    <property type="molecule type" value="Genomic_DNA"/>
</dbReference>
<evidence type="ECO:0000313" key="4">
    <source>
        <dbReference type="Proteomes" id="UP000321794"/>
    </source>
</evidence>
<dbReference type="Proteomes" id="UP000195412">
    <property type="component" value="Chromosome I"/>
</dbReference>
<dbReference type="OrthoDB" id="9813383at2"/>
<dbReference type="PANTHER" id="PTHR43235">
    <property type="entry name" value="GLUTAMINE AMIDOTRANSFERASE PB2B2.05-RELATED"/>
    <property type="match status" value="1"/>
</dbReference>
<reference evidence="1 4" key="3">
    <citation type="submission" date="2019-07" db="EMBL/GenBank/DDBJ databases">
        <title>Whole genome shotgun sequence of Lactobacillus zymae NBRC 107157.</title>
        <authorList>
            <person name="Hosoyama A."/>
            <person name="Uohara A."/>
            <person name="Ohji S."/>
            <person name="Ichikawa N."/>
        </authorList>
    </citation>
    <scope>NUCLEOTIDE SEQUENCE [LARGE SCALE GENOMIC DNA]</scope>
    <source>
        <strain evidence="1 4">NBRC 107157</strain>
    </source>
</reference>
<keyword evidence="4" id="KW-1185">Reference proteome</keyword>
<dbReference type="KEGG" id="lzy:LZ3411_0544"/>
<evidence type="ECO:0000313" key="1">
    <source>
        <dbReference type="EMBL" id="GEO71733.1"/>
    </source>
</evidence>
<dbReference type="PROSITE" id="PS51273">
    <property type="entry name" value="GATASE_TYPE_1"/>
    <property type="match status" value="1"/>
</dbReference>
<dbReference type="GO" id="GO:0006598">
    <property type="term" value="P:polyamine catabolic process"/>
    <property type="evidence" value="ECO:0007669"/>
    <property type="project" value="TreeGrafter"/>
</dbReference>
<dbReference type="PANTHER" id="PTHR43235:SF1">
    <property type="entry name" value="GLUTAMINE AMIDOTRANSFERASE PB2B2.05-RELATED"/>
    <property type="match status" value="1"/>
</dbReference>